<sequence length="195" mass="21927">MVSYGSQVLVFGGVSRMCADGETPLWILDTNTGLWKHWTSSGEVTLPPCLKGHTAVVTNKNMYIFGGYEDILGSTELMWSFDMIDEQWHLVYSHGMKDTGPSPRNNHTATLHNNCMIVIGGINNLNPVTDMWSWSFRTQYWTKIKPASASPPIVIIIQLLKFQIQYTYMVERTRLGYQSQSGSTKLIQPCGSVKS</sequence>
<dbReference type="SUPFAM" id="SSF117281">
    <property type="entry name" value="Kelch motif"/>
    <property type="match status" value="1"/>
</dbReference>
<reference evidence="3" key="1">
    <citation type="submission" date="2020-06" db="EMBL/GenBank/DDBJ databases">
        <title>Draft genome of Bugula neritina, a colonial animal packing powerful symbionts and potential medicines.</title>
        <authorList>
            <person name="Rayko M."/>
        </authorList>
    </citation>
    <scope>NUCLEOTIDE SEQUENCE [LARGE SCALE GENOMIC DNA]</scope>
    <source>
        <strain evidence="3">Kwan_BN1</strain>
    </source>
</reference>
<evidence type="ECO:0000313" key="3">
    <source>
        <dbReference type="EMBL" id="KAF6040274.1"/>
    </source>
</evidence>
<evidence type="ECO:0000256" key="1">
    <source>
        <dbReference type="ARBA" id="ARBA00022441"/>
    </source>
</evidence>
<dbReference type="AlphaFoldDB" id="A0A7J7KQ08"/>
<comment type="caution">
    <text evidence="3">The sequence shown here is derived from an EMBL/GenBank/DDBJ whole genome shotgun (WGS) entry which is preliminary data.</text>
</comment>
<protein>
    <submittedName>
        <fullName evidence="3">Uncharacterized protein</fullName>
    </submittedName>
</protein>
<dbReference type="InterPro" id="IPR015915">
    <property type="entry name" value="Kelch-typ_b-propeller"/>
</dbReference>
<evidence type="ECO:0000256" key="2">
    <source>
        <dbReference type="ARBA" id="ARBA00022737"/>
    </source>
</evidence>
<dbReference type="OrthoDB" id="432528at2759"/>
<dbReference type="Gene3D" id="2.120.10.80">
    <property type="entry name" value="Kelch-type beta propeller"/>
    <property type="match status" value="1"/>
</dbReference>
<keyword evidence="2" id="KW-0677">Repeat</keyword>
<dbReference type="PANTHER" id="PTHR46376">
    <property type="entry name" value="LEUCINE-ZIPPER-LIKE TRANSCRIPTIONAL REGULATOR 1"/>
    <property type="match status" value="1"/>
</dbReference>
<proteinExistence type="predicted"/>
<dbReference type="GO" id="GO:0005794">
    <property type="term" value="C:Golgi apparatus"/>
    <property type="evidence" value="ECO:0007669"/>
    <property type="project" value="TreeGrafter"/>
</dbReference>
<name>A0A7J7KQ08_BUGNE</name>
<dbReference type="Proteomes" id="UP000593567">
    <property type="component" value="Unassembled WGS sequence"/>
</dbReference>
<evidence type="ECO:0000313" key="4">
    <source>
        <dbReference type="Proteomes" id="UP000593567"/>
    </source>
</evidence>
<keyword evidence="4" id="KW-1185">Reference proteome</keyword>
<dbReference type="Pfam" id="PF24681">
    <property type="entry name" value="Kelch_KLHDC2_KLHL20_DRC7"/>
    <property type="match status" value="1"/>
</dbReference>
<gene>
    <name evidence="3" type="ORF">EB796_001391</name>
</gene>
<dbReference type="PANTHER" id="PTHR46376:SF1">
    <property type="entry name" value="LEUCINE-ZIPPER-LIKE TRANSCRIPTIONAL REGULATOR 1"/>
    <property type="match status" value="1"/>
</dbReference>
<accession>A0A7J7KQ08</accession>
<keyword evidence="1" id="KW-0880">Kelch repeat</keyword>
<dbReference type="InterPro" id="IPR051568">
    <property type="entry name" value="LZTR1/Attractin"/>
</dbReference>
<dbReference type="EMBL" id="VXIV02000163">
    <property type="protein sequence ID" value="KAF6040274.1"/>
    <property type="molecule type" value="Genomic_DNA"/>
</dbReference>
<organism evidence="3 4">
    <name type="scientific">Bugula neritina</name>
    <name type="common">Brown bryozoan</name>
    <name type="synonym">Sertularia neritina</name>
    <dbReference type="NCBI Taxonomy" id="10212"/>
    <lineage>
        <taxon>Eukaryota</taxon>
        <taxon>Metazoa</taxon>
        <taxon>Spiralia</taxon>
        <taxon>Lophotrochozoa</taxon>
        <taxon>Bryozoa</taxon>
        <taxon>Gymnolaemata</taxon>
        <taxon>Cheilostomatida</taxon>
        <taxon>Flustrina</taxon>
        <taxon>Buguloidea</taxon>
        <taxon>Bugulidae</taxon>
        <taxon>Bugula</taxon>
    </lineage>
</organism>